<dbReference type="SUPFAM" id="SSF53448">
    <property type="entry name" value="Nucleotide-diphospho-sugar transferases"/>
    <property type="match status" value="1"/>
</dbReference>
<dbReference type="SUPFAM" id="SSF53756">
    <property type="entry name" value="UDP-Glycosyltransferase/glycogen phosphorylase"/>
    <property type="match status" value="1"/>
</dbReference>
<dbReference type="Pfam" id="PF00534">
    <property type="entry name" value="Glycos_transf_1"/>
    <property type="match status" value="1"/>
</dbReference>
<evidence type="ECO:0000313" key="3">
    <source>
        <dbReference type="EMBL" id="ABJ81620.1"/>
    </source>
</evidence>
<dbReference type="Gene3D" id="3.90.550.10">
    <property type="entry name" value="Spore Coat Polysaccharide Biosynthesis Protein SpsA, Chain A"/>
    <property type="match status" value="1"/>
</dbReference>
<dbReference type="InterPro" id="IPR001173">
    <property type="entry name" value="Glyco_trans_2-like"/>
</dbReference>
<dbReference type="PANTHER" id="PTHR43685:SF2">
    <property type="entry name" value="GLYCOSYLTRANSFERASE 2-LIKE DOMAIN-CONTAINING PROTEIN"/>
    <property type="match status" value="1"/>
</dbReference>
<dbReference type="Pfam" id="PF00535">
    <property type="entry name" value="Glycos_transf_2"/>
    <property type="match status" value="1"/>
</dbReference>
<keyword evidence="3" id="KW-0808">Transferase</keyword>
<dbReference type="KEGG" id="sus:Acid_0615"/>
<gene>
    <name evidence="3" type="ordered locus">Acid_0615</name>
</gene>
<dbReference type="InterPro" id="IPR029044">
    <property type="entry name" value="Nucleotide-diphossugar_trans"/>
</dbReference>
<dbReference type="Gene3D" id="3.40.50.2000">
    <property type="entry name" value="Glycogen Phosphorylase B"/>
    <property type="match status" value="2"/>
</dbReference>
<dbReference type="eggNOG" id="COG1215">
    <property type="taxonomic scope" value="Bacteria"/>
</dbReference>
<reference evidence="3" key="1">
    <citation type="submission" date="2006-10" db="EMBL/GenBank/DDBJ databases">
        <title>Complete sequence of Solibacter usitatus Ellin6076.</title>
        <authorList>
            <consortium name="US DOE Joint Genome Institute"/>
            <person name="Copeland A."/>
            <person name="Lucas S."/>
            <person name="Lapidus A."/>
            <person name="Barry K."/>
            <person name="Detter J.C."/>
            <person name="Glavina del Rio T."/>
            <person name="Hammon N."/>
            <person name="Israni S."/>
            <person name="Dalin E."/>
            <person name="Tice H."/>
            <person name="Pitluck S."/>
            <person name="Thompson L.S."/>
            <person name="Brettin T."/>
            <person name="Bruce D."/>
            <person name="Han C."/>
            <person name="Tapia R."/>
            <person name="Gilna P."/>
            <person name="Schmutz J."/>
            <person name="Larimer F."/>
            <person name="Land M."/>
            <person name="Hauser L."/>
            <person name="Kyrpides N."/>
            <person name="Mikhailova N."/>
            <person name="Janssen P.H."/>
            <person name="Kuske C.R."/>
            <person name="Richardson P."/>
        </authorList>
    </citation>
    <scope>NUCLEOTIDE SEQUENCE</scope>
    <source>
        <strain evidence="3">Ellin6076</strain>
    </source>
</reference>
<dbReference type="EMBL" id="CP000473">
    <property type="protein sequence ID" value="ABJ81620.1"/>
    <property type="molecule type" value="Genomic_DNA"/>
</dbReference>
<dbReference type="GO" id="GO:0016757">
    <property type="term" value="F:glycosyltransferase activity"/>
    <property type="evidence" value="ECO:0007669"/>
    <property type="project" value="InterPro"/>
</dbReference>
<protein>
    <submittedName>
        <fullName evidence="3">Glycosyl transferase, family 2</fullName>
    </submittedName>
</protein>
<feature type="domain" description="Glycosyl transferase family 1" evidence="1">
    <location>
        <begin position="702"/>
        <end position="858"/>
    </location>
</feature>
<evidence type="ECO:0000259" key="1">
    <source>
        <dbReference type="Pfam" id="PF00534"/>
    </source>
</evidence>
<dbReference type="eggNOG" id="COG0438">
    <property type="taxonomic scope" value="Bacteria"/>
</dbReference>
<dbReference type="InParanoid" id="Q02BE6"/>
<dbReference type="InterPro" id="IPR001296">
    <property type="entry name" value="Glyco_trans_1"/>
</dbReference>
<dbReference type="STRING" id="234267.Acid_0615"/>
<evidence type="ECO:0000259" key="2">
    <source>
        <dbReference type="Pfam" id="PF00535"/>
    </source>
</evidence>
<dbReference type="HOGENOM" id="CLU_288833_0_0_0"/>
<dbReference type="InterPro" id="IPR050834">
    <property type="entry name" value="Glycosyltransf_2"/>
</dbReference>
<dbReference type="PANTHER" id="PTHR43685">
    <property type="entry name" value="GLYCOSYLTRANSFERASE"/>
    <property type="match status" value="1"/>
</dbReference>
<dbReference type="CAZy" id="GT4">
    <property type="family name" value="Glycosyltransferase Family 4"/>
</dbReference>
<dbReference type="CDD" id="cd06433">
    <property type="entry name" value="GT_2_WfgS_like"/>
    <property type="match status" value="1"/>
</dbReference>
<dbReference type="Gene3D" id="2.60.120.260">
    <property type="entry name" value="Galactose-binding domain-like"/>
    <property type="match status" value="1"/>
</dbReference>
<accession>Q02BE6</accession>
<name>Q02BE6_SOLUE</name>
<feature type="domain" description="Glycosyltransferase 2-like" evidence="2">
    <location>
        <begin position="255"/>
        <end position="379"/>
    </location>
</feature>
<dbReference type="CAZy" id="GT2">
    <property type="family name" value="Glycosyltransferase Family 2"/>
</dbReference>
<organism evidence="3">
    <name type="scientific">Solibacter usitatus (strain Ellin6076)</name>
    <dbReference type="NCBI Taxonomy" id="234267"/>
    <lineage>
        <taxon>Bacteria</taxon>
        <taxon>Pseudomonadati</taxon>
        <taxon>Acidobacteriota</taxon>
        <taxon>Terriglobia</taxon>
        <taxon>Bryobacterales</taxon>
        <taxon>Solibacteraceae</taxon>
        <taxon>Candidatus Solibacter</taxon>
    </lineage>
</organism>
<dbReference type="AlphaFoldDB" id="Q02BE6"/>
<sequence>MAWDVLEGAPGAERRDELEEIYLAARRCEGIVLLVRPSIRETISAALGTLECGTNPGPARLYVVEADRAQLALLIRELSKRSLANEATLYHGSLRDLFRDLPLHPGLICTALDFEASEQLLLKAEFPAHTPVLILRAPKGGSQGALQRLISAGILERTGGCPAYRTTRQCNGTGCVPPTALRLALQGRLHERYFLSEFNTQTSYTPVADLTEEIRRDFSVRSPGASGYGKWPYVVLEHAELPLTLPGGKAWPKISVITPSFNQGKYIEQTILSVLHQGYPNVEHIIVDGASTDGTSQVLDRYRDKVALITSEPDRGQSDAINKGMARASGQILTWINSDDMLAPGALAAMAMAFETSGADMVAGICQLYRDGRLVNQHLTSCPDGPLNLNDLLDLDDCWNEGQFFHQPEVMFTQELWVRSGGHVKETLHYSMDYEMWLRFAKAGANLHVIGRPIAWFRVHDEQKTYLPSNFLPELVACRDAFAKEHRIALRPSLNVLAKPSKLRITLLNDHGGFYGAGIAHVRLGRALARAGHDVNLVSILDNPNSGAEFGDYTTQSVVNRVGASNPDLVIVGNLHNAKVDPMLLHLLSERYLTLVVLHDFWTLTGRCGYTGDCEKYLTGCDATCPTPDEYPALAPAEIAESWSKKRAILGAARRPVLLANSQWTAEFARNAFANGSGGDVPSIDICQLSFPLDIFRPRDRRACRETLGLPLDRFIILLPASLEDQRKGGTPLLNALSRLELPDVLVVTLGAVAQGVEAGIDLVQLGFIYDQPRVAMLYSAADLVVGPSTSETFGQVFIEAIACGTPVAGYAVAGVREAIRDGITGVLAADIDPSCLASAVQYLYNRPDLRRDMTHWGRSFVENEWSEFSAYRHLFLALRRLANADVFKLKPKISFLPDTPAPPRRESVWRGSCAWRPRHGFSVVESAPRHGLDDFRWAFGPDAFAEISADTRGIHTVVIGYRNPHDAQHLIMRCNGVAVGAYDLPNTGLETGRFVLQDVSLEAGVNLLHLKFSKWYESGSESRPLAVIVTEILAERVHNENYPDQQLDADKMVATVWGGSAR</sequence>
<proteinExistence type="predicted"/>